<reference evidence="2" key="1">
    <citation type="journal article" date="2014" name="Front. Microbiol.">
        <title>High frequency of phylogenetically diverse reductive dehalogenase-homologous genes in deep subseafloor sedimentary metagenomes.</title>
        <authorList>
            <person name="Kawai M."/>
            <person name="Futagami T."/>
            <person name="Toyoda A."/>
            <person name="Takaki Y."/>
            <person name="Nishi S."/>
            <person name="Hori S."/>
            <person name="Arai W."/>
            <person name="Tsubouchi T."/>
            <person name="Morono Y."/>
            <person name="Uchiyama I."/>
            <person name="Ito T."/>
            <person name="Fujiyama A."/>
            <person name="Inagaki F."/>
            <person name="Takami H."/>
        </authorList>
    </citation>
    <scope>NUCLEOTIDE SEQUENCE</scope>
    <source>
        <strain evidence="2">Expedition CK06-06</strain>
    </source>
</reference>
<dbReference type="AlphaFoldDB" id="X1A512"/>
<evidence type="ECO:0000256" key="1">
    <source>
        <dbReference type="SAM" id="Phobius"/>
    </source>
</evidence>
<dbReference type="EMBL" id="BART01003321">
    <property type="protein sequence ID" value="GAG55281.1"/>
    <property type="molecule type" value="Genomic_DNA"/>
</dbReference>
<keyword evidence="1" id="KW-1133">Transmembrane helix</keyword>
<accession>X1A512</accession>
<feature type="transmembrane region" description="Helical" evidence="1">
    <location>
        <begin position="20"/>
        <end position="37"/>
    </location>
</feature>
<sequence>MKQDIDYYQEFGDSMMKQKIQFVAGIILALTGAFLMWNGSILGENTTGIAIIIGIVGIGLIATSKFRLLK</sequence>
<gene>
    <name evidence="2" type="ORF">S01H4_09276</name>
</gene>
<keyword evidence="1" id="KW-0812">Transmembrane</keyword>
<evidence type="ECO:0000313" key="2">
    <source>
        <dbReference type="EMBL" id="GAG55281.1"/>
    </source>
</evidence>
<keyword evidence="1" id="KW-0472">Membrane</keyword>
<feature type="transmembrane region" description="Helical" evidence="1">
    <location>
        <begin position="49"/>
        <end position="68"/>
    </location>
</feature>
<protein>
    <submittedName>
        <fullName evidence="2">Uncharacterized protein</fullName>
    </submittedName>
</protein>
<proteinExistence type="predicted"/>
<organism evidence="2">
    <name type="scientific">marine sediment metagenome</name>
    <dbReference type="NCBI Taxonomy" id="412755"/>
    <lineage>
        <taxon>unclassified sequences</taxon>
        <taxon>metagenomes</taxon>
        <taxon>ecological metagenomes</taxon>
    </lineage>
</organism>
<name>X1A512_9ZZZZ</name>
<comment type="caution">
    <text evidence="2">The sequence shown here is derived from an EMBL/GenBank/DDBJ whole genome shotgun (WGS) entry which is preliminary data.</text>
</comment>